<evidence type="ECO:0000313" key="3">
    <source>
        <dbReference type="Proteomes" id="UP000593567"/>
    </source>
</evidence>
<feature type="region of interest" description="Disordered" evidence="1">
    <location>
        <begin position="1"/>
        <end position="20"/>
    </location>
</feature>
<name>A0A7J7KP90_BUGNE</name>
<sequence length="90" mass="10238">MLGLSAYGMGDSMSQQQALPTRRLRTWHPGMDDEEEVSDPESVKSIPMSLAYQILMVKIDLVYIPASYKNKYYNILKSYNAVNLSCKETL</sequence>
<dbReference type="Proteomes" id="UP000593567">
    <property type="component" value="Unassembled WGS sequence"/>
</dbReference>
<dbReference type="EMBL" id="VXIV02000188">
    <property type="protein sequence ID" value="KAF6040010.1"/>
    <property type="molecule type" value="Genomic_DNA"/>
</dbReference>
<organism evidence="2 3">
    <name type="scientific">Bugula neritina</name>
    <name type="common">Brown bryozoan</name>
    <name type="synonym">Sertularia neritina</name>
    <dbReference type="NCBI Taxonomy" id="10212"/>
    <lineage>
        <taxon>Eukaryota</taxon>
        <taxon>Metazoa</taxon>
        <taxon>Spiralia</taxon>
        <taxon>Lophotrochozoa</taxon>
        <taxon>Bryozoa</taxon>
        <taxon>Gymnolaemata</taxon>
        <taxon>Cheilostomatida</taxon>
        <taxon>Flustrina</taxon>
        <taxon>Buguloidea</taxon>
        <taxon>Bugulidae</taxon>
        <taxon>Bugula</taxon>
    </lineage>
</organism>
<protein>
    <submittedName>
        <fullName evidence="2">Uncharacterized protein</fullName>
    </submittedName>
</protein>
<reference evidence="2" key="1">
    <citation type="submission" date="2020-06" db="EMBL/GenBank/DDBJ databases">
        <title>Draft genome of Bugula neritina, a colonial animal packing powerful symbionts and potential medicines.</title>
        <authorList>
            <person name="Rayko M."/>
        </authorList>
    </citation>
    <scope>NUCLEOTIDE SEQUENCE [LARGE SCALE GENOMIC DNA]</scope>
    <source>
        <strain evidence="2">Kwan_BN1</strain>
    </source>
</reference>
<evidence type="ECO:0000313" key="2">
    <source>
        <dbReference type="EMBL" id="KAF6040010.1"/>
    </source>
</evidence>
<accession>A0A7J7KP90</accession>
<evidence type="ECO:0000256" key="1">
    <source>
        <dbReference type="SAM" id="MobiDB-lite"/>
    </source>
</evidence>
<gene>
    <name evidence="2" type="ORF">EB796_001697</name>
</gene>
<dbReference type="AlphaFoldDB" id="A0A7J7KP90"/>
<comment type="caution">
    <text evidence="2">The sequence shown here is derived from an EMBL/GenBank/DDBJ whole genome shotgun (WGS) entry which is preliminary data.</text>
</comment>
<keyword evidence="3" id="KW-1185">Reference proteome</keyword>
<proteinExistence type="predicted"/>